<gene>
    <name evidence="1" type="ORF">A6A04_16030</name>
</gene>
<evidence type="ECO:0000313" key="1">
    <source>
        <dbReference type="EMBL" id="OAN51454.1"/>
    </source>
</evidence>
<organism evidence="1 2">
    <name type="scientific">Paramagnetospirillum marisnigri</name>
    <dbReference type="NCBI Taxonomy" id="1285242"/>
    <lineage>
        <taxon>Bacteria</taxon>
        <taxon>Pseudomonadati</taxon>
        <taxon>Pseudomonadota</taxon>
        <taxon>Alphaproteobacteria</taxon>
        <taxon>Rhodospirillales</taxon>
        <taxon>Magnetospirillaceae</taxon>
        <taxon>Paramagnetospirillum</taxon>
    </lineage>
</organism>
<evidence type="ECO:0000313" key="2">
    <source>
        <dbReference type="Proteomes" id="UP000078428"/>
    </source>
</evidence>
<dbReference type="AlphaFoldDB" id="A0A178MT61"/>
<proteinExistence type="predicted"/>
<dbReference type="Proteomes" id="UP000078428">
    <property type="component" value="Unassembled WGS sequence"/>
</dbReference>
<dbReference type="EMBL" id="LWQT01000045">
    <property type="protein sequence ID" value="OAN51454.1"/>
    <property type="molecule type" value="Genomic_DNA"/>
</dbReference>
<dbReference type="RefSeq" id="WP_068491512.1">
    <property type="nucleotide sequence ID" value="NZ_LWQT01000045.1"/>
</dbReference>
<sequence>MIVTAITNGEFQGLAPRADMAVLRIFDPIDPRESLGEGWGAALGLAFWDMDASALGIKGRLVTRLWGRNRALFESLAGRLFGTDIPWRPFIAADAADIAAFADGLGDKGVREVLVVCRNGRGRSGTVGRWLARRLGAGFRSNGDGRESGHIRETLDRVGGTTQHRLSAAA</sequence>
<dbReference type="OrthoDB" id="7346008at2"/>
<accession>A0A178MT61</accession>
<keyword evidence="2" id="KW-1185">Reference proteome</keyword>
<comment type="caution">
    <text evidence="1">The sequence shown here is derived from an EMBL/GenBank/DDBJ whole genome shotgun (WGS) entry which is preliminary data.</text>
</comment>
<protein>
    <submittedName>
        <fullName evidence="1">Uncharacterized protein</fullName>
    </submittedName>
</protein>
<dbReference type="STRING" id="1285242.A6A04_16030"/>
<name>A0A178MT61_9PROT</name>
<reference evidence="1 2" key="1">
    <citation type="submission" date="2016-04" db="EMBL/GenBank/DDBJ databases">
        <title>Draft genome sequence of freshwater magnetotactic bacteria Magnetospirillum marisnigri SP-1 and Magnetospirillum moscoviense BB-1.</title>
        <authorList>
            <person name="Koziaeva V."/>
            <person name="Dziuba M.V."/>
            <person name="Ivanov T.M."/>
            <person name="Kuznetsov B."/>
            <person name="Grouzdev D.S."/>
        </authorList>
    </citation>
    <scope>NUCLEOTIDE SEQUENCE [LARGE SCALE GENOMIC DNA]</scope>
    <source>
        <strain evidence="1 2">SP-1</strain>
    </source>
</reference>